<gene>
    <name evidence="1" type="ORF">AB0C36_43055</name>
</gene>
<comment type="caution">
    <text evidence="1">The sequence shown here is derived from an EMBL/GenBank/DDBJ whole genome shotgun (WGS) entry which is preliminary data.</text>
</comment>
<evidence type="ECO:0000313" key="1">
    <source>
        <dbReference type="EMBL" id="MEU8140248.1"/>
    </source>
</evidence>
<sequence length="47" mass="5055">MTSTDTGPAHGVHSEVGRLRKVLVCAPGLAHRRLTPTNADELLFDDV</sequence>
<keyword evidence="2" id="KW-1185">Reference proteome</keyword>
<organism evidence="1 2">
    <name type="scientific">Streptodolium elevatio</name>
    <dbReference type="NCBI Taxonomy" id="3157996"/>
    <lineage>
        <taxon>Bacteria</taxon>
        <taxon>Bacillati</taxon>
        <taxon>Actinomycetota</taxon>
        <taxon>Actinomycetes</taxon>
        <taxon>Kitasatosporales</taxon>
        <taxon>Streptomycetaceae</taxon>
        <taxon>Streptodolium</taxon>
    </lineage>
</organism>
<evidence type="ECO:0000313" key="2">
    <source>
        <dbReference type="Proteomes" id="UP001551482"/>
    </source>
</evidence>
<accession>A0ABV3DWY7</accession>
<dbReference type="Gene3D" id="3.75.10.10">
    <property type="entry name" value="L-arginine/glycine Amidinotransferase, Chain A"/>
    <property type="match status" value="1"/>
</dbReference>
<reference evidence="1 2" key="1">
    <citation type="submission" date="2024-06" db="EMBL/GenBank/DDBJ databases">
        <title>The Natural Products Discovery Center: Release of the First 8490 Sequenced Strains for Exploring Actinobacteria Biosynthetic Diversity.</title>
        <authorList>
            <person name="Kalkreuter E."/>
            <person name="Kautsar S.A."/>
            <person name="Yang D."/>
            <person name="Bader C.D."/>
            <person name="Teijaro C.N."/>
            <person name="Fluegel L."/>
            <person name="Davis C.M."/>
            <person name="Simpson J.R."/>
            <person name="Lauterbach L."/>
            <person name="Steele A.D."/>
            <person name="Gui C."/>
            <person name="Meng S."/>
            <person name="Li G."/>
            <person name="Viehrig K."/>
            <person name="Ye F."/>
            <person name="Su P."/>
            <person name="Kiefer A.F."/>
            <person name="Nichols A."/>
            <person name="Cepeda A.J."/>
            <person name="Yan W."/>
            <person name="Fan B."/>
            <person name="Jiang Y."/>
            <person name="Adhikari A."/>
            <person name="Zheng C.-J."/>
            <person name="Schuster L."/>
            <person name="Cowan T.M."/>
            <person name="Smanski M.J."/>
            <person name="Chevrette M.G."/>
            <person name="De Carvalho L.P.S."/>
            <person name="Shen B."/>
        </authorList>
    </citation>
    <scope>NUCLEOTIDE SEQUENCE [LARGE SCALE GENOMIC DNA]</scope>
    <source>
        <strain evidence="1 2">NPDC048946</strain>
    </source>
</reference>
<proteinExistence type="predicted"/>
<dbReference type="Proteomes" id="UP001551482">
    <property type="component" value="Unassembled WGS sequence"/>
</dbReference>
<dbReference type="SUPFAM" id="SSF55909">
    <property type="entry name" value="Pentein"/>
    <property type="match status" value="1"/>
</dbReference>
<protein>
    <submittedName>
        <fullName evidence="1">Arginine deiminase</fullName>
    </submittedName>
</protein>
<feature type="non-terminal residue" evidence="1">
    <location>
        <position position="47"/>
    </location>
</feature>
<dbReference type="EMBL" id="JBEZFP010000283">
    <property type="protein sequence ID" value="MEU8140248.1"/>
    <property type="molecule type" value="Genomic_DNA"/>
</dbReference>
<name>A0ABV3DWY7_9ACTN</name>